<sequence length="187" mass="21123">MTEIDQAPHNDVWIERRLELEERAITHERSRVSNAMNSELIAAKQRLLSEAWARMQELVSSDKANENMYRQICPQIFGPLSQKFPKKRSAKKPTIPKIGINATKLLLGEASIINDMCGIPPPQQNNFVLTDGTKLMITATGQKWVVKIQHVRDDIFTLTYCDGSSSQLLQSDIPALGLKFTDVPTYQ</sequence>
<dbReference type="AlphaFoldDB" id="A2DKA3"/>
<dbReference type="InParanoid" id="A2DKA3"/>
<gene>
    <name evidence="1" type="ORF">TVAG_189710</name>
</gene>
<keyword evidence="2" id="KW-1185">Reference proteome</keyword>
<organism evidence="1 2">
    <name type="scientific">Trichomonas vaginalis (strain ATCC PRA-98 / G3)</name>
    <dbReference type="NCBI Taxonomy" id="412133"/>
    <lineage>
        <taxon>Eukaryota</taxon>
        <taxon>Metamonada</taxon>
        <taxon>Parabasalia</taxon>
        <taxon>Trichomonadida</taxon>
        <taxon>Trichomonadidae</taxon>
        <taxon>Trichomonas</taxon>
    </lineage>
</organism>
<evidence type="ECO:0000313" key="1">
    <source>
        <dbReference type="EMBL" id="EAY19080.1"/>
    </source>
</evidence>
<dbReference type="EMBL" id="DS113211">
    <property type="protein sequence ID" value="EAY19080.1"/>
    <property type="molecule type" value="Genomic_DNA"/>
</dbReference>
<protein>
    <submittedName>
        <fullName evidence="1">Uncharacterized protein</fullName>
    </submittedName>
</protein>
<dbReference type="RefSeq" id="XP_001580066.1">
    <property type="nucleotide sequence ID" value="XM_001580016.1"/>
</dbReference>
<dbReference type="Proteomes" id="UP000001542">
    <property type="component" value="Unassembled WGS sequence"/>
</dbReference>
<proteinExistence type="predicted"/>
<evidence type="ECO:0000313" key="2">
    <source>
        <dbReference type="Proteomes" id="UP000001542"/>
    </source>
</evidence>
<accession>A2DKA3</accession>
<reference evidence="1" key="1">
    <citation type="submission" date="2006-10" db="EMBL/GenBank/DDBJ databases">
        <authorList>
            <person name="Amadeo P."/>
            <person name="Zhao Q."/>
            <person name="Wortman J."/>
            <person name="Fraser-Liggett C."/>
            <person name="Carlton J."/>
        </authorList>
    </citation>
    <scope>NUCLEOTIDE SEQUENCE</scope>
    <source>
        <strain evidence="1">G3</strain>
    </source>
</reference>
<dbReference type="VEuPathDB" id="TrichDB:TVAGG3_0995850"/>
<reference evidence="1" key="2">
    <citation type="journal article" date="2007" name="Science">
        <title>Draft genome sequence of the sexually transmitted pathogen Trichomonas vaginalis.</title>
        <authorList>
            <person name="Carlton J.M."/>
            <person name="Hirt R.P."/>
            <person name="Silva J.C."/>
            <person name="Delcher A.L."/>
            <person name="Schatz M."/>
            <person name="Zhao Q."/>
            <person name="Wortman J.R."/>
            <person name="Bidwell S.L."/>
            <person name="Alsmark U.C.M."/>
            <person name="Besteiro S."/>
            <person name="Sicheritz-Ponten T."/>
            <person name="Noel C.J."/>
            <person name="Dacks J.B."/>
            <person name="Foster P.G."/>
            <person name="Simillion C."/>
            <person name="Van de Peer Y."/>
            <person name="Miranda-Saavedra D."/>
            <person name="Barton G.J."/>
            <person name="Westrop G.D."/>
            <person name="Mueller S."/>
            <person name="Dessi D."/>
            <person name="Fiori P.L."/>
            <person name="Ren Q."/>
            <person name="Paulsen I."/>
            <person name="Zhang H."/>
            <person name="Bastida-Corcuera F.D."/>
            <person name="Simoes-Barbosa A."/>
            <person name="Brown M.T."/>
            <person name="Hayes R.D."/>
            <person name="Mukherjee M."/>
            <person name="Okumura C.Y."/>
            <person name="Schneider R."/>
            <person name="Smith A.J."/>
            <person name="Vanacova S."/>
            <person name="Villalvazo M."/>
            <person name="Haas B.J."/>
            <person name="Pertea M."/>
            <person name="Feldblyum T.V."/>
            <person name="Utterback T.R."/>
            <person name="Shu C.L."/>
            <person name="Osoegawa K."/>
            <person name="de Jong P.J."/>
            <person name="Hrdy I."/>
            <person name="Horvathova L."/>
            <person name="Zubacova Z."/>
            <person name="Dolezal P."/>
            <person name="Malik S.B."/>
            <person name="Logsdon J.M. Jr."/>
            <person name="Henze K."/>
            <person name="Gupta A."/>
            <person name="Wang C.C."/>
            <person name="Dunne R.L."/>
            <person name="Upcroft J.A."/>
            <person name="Upcroft P."/>
            <person name="White O."/>
            <person name="Salzberg S.L."/>
            <person name="Tang P."/>
            <person name="Chiu C.-H."/>
            <person name="Lee Y.-S."/>
            <person name="Embley T.M."/>
            <person name="Coombs G.H."/>
            <person name="Mottram J.C."/>
            <person name="Tachezy J."/>
            <person name="Fraser-Liggett C.M."/>
            <person name="Johnson P.J."/>
        </authorList>
    </citation>
    <scope>NUCLEOTIDE SEQUENCE [LARGE SCALE GENOMIC DNA]</scope>
    <source>
        <strain evidence="1">G3</strain>
    </source>
</reference>
<dbReference type="OrthoDB" id="10572979at2759"/>
<dbReference type="SMR" id="A2DKA3"/>
<dbReference type="KEGG" id="tva:5464607"/>
<dbReference type="VEuPathDB" id="TrichDB:TVAG_189710"/>
<name>A2DKA3_TRIV3</name>